<dbReference type="PANTHER" id="PTHR42756:SF2">
    <property type="entry name" value="MARR FAMILY REGULATORY PROTEIN"/>
    <property type="match status" value="1"/>
</dbReference>
<dbReference type="InterPro" id="IPR055166">
    <property type="entry name" value="Transc_reg_Sar_Rot_HTH"/>
</dbReference>
<dbReference type="SUPFAM" id="SSF46785">
    <property type="entry name" value="Winged helix' DNA-binding domain"/>
    <property type="match status" value="1"/>
</dbReference>
<proteinExistence type="inferred from homology"/>
<reference evidence="9 10" key="1">
    <citation type="submission" date="2019-04" db="EMBL/GenBank/DDBJ databases">
        <title>Genome sequencing of Clostridium botulinum Groups I-IV and Clostridium butyricum.</title>
        <authorList>
            <person name="Brunt J."/>
            <person name="Van Vliet A.H.M."/>
            <person name="Stringer S.C."/>
            <person name="Carter A.T."/>
            <person name="Peck M.W."/>
        </authorList>
    </citation>
    <scope>NUCLEOTIDE SEQUENCE [LARGE SCALE GENOMIC DNA]</scope>
    <source>
        <strain evidence="9 10">IFR 18/094</strain>
    </source>
</reference>
<name>A0A6M0R9M0_9CLOT</name>
<comment type="similarity">
    <text evidence="5">Belongs to the SarZ family.</text>
</comment>
<feature type="domain" description="HTH marR-type" evidence="8">
    <location>
        <begin position="1"/>
        <end position="137"/>
    </location>
</feature>
<protein>
    <recommendedName>
        <fullName evidence="6">HTH-type transcriptional regulator SarZ</fullName>
    </recommendedName>
    <alternativeName>
        <fullName evidence="7">Staphylococcal accessory regulator Z</fullName>
    </alternativeName>
</protein>
<evidence type="ECO:0000256" key="4">
    <source>
        <dbReference type="ARBA" id="ARBA00023163"/>
    </source>
</evidence>
<comment type="caution">
    <text evidence="9">The sequence shown here is derived from an EMBL/GenBank/DDBJ whole genome shotgun (WGS) entry which is preliminary data.</text>
</comment>
<evidence type="ECO:0000256" key="3">
    <source>
        <dbReference type="ARBA" id="ARBA00023125"/>
    </source>
</evidence>
<dbReference type="GO" id="GO:0005737">
    <property type="term" value="C:cytoplasm"/>
    <property type="evidence" value="ECO:0007669"/>
    <property type="project" value="UniProtKB-SubCell"/>
</dbReference>
<dbReference type="OrthoDB" id="6462103at2"/>
<dbReference type="GO" id="GO:0003677">
    <property type="term" value="F:DNA binding"/>
    <property type="evidence" value="ECO:0007669"/>
    <property type="project" value="UniProtKB-KW"/>
</dbReference>
<keyword evidence="3" id="KW-0238">DNA-binding</keyword>
<dbReference type="AlphaFoldDB" id="A0A6M0R9M0"/>
<dbReference type="Proteomes" id="UP000473885">
    <property type="component" value="Unassembled WGS sequence"/>
</dbReference>
<evidence type="ECO:0000256" key="5">
    <source>
        <dbReference type="ARBA" id="ARBA00046337"/>
    </source>
</evidence>
<dbReference type="RefSeq" id="WP_050607897.1">
    <property type="nucleotide sequence ID" value="NZ_CABKUB010000006.1"/>
</dbReference>
<keyword evidence="4" id="KW-0804">Transcription</keyword>
<dbReference type="InterPro" id="IPR036390">
    <property type="entry name" value="WH_DNA-bd_sf"/>
</dbReference>
<evidence type="ECO:0000256" key="6">
    <source>
        <dbReference type="ARBA" id="ARBA00047188"/>
    </source>
</evidence>
<dbReference type="PRINTS" id="PR00598">
    <property type="entry name" value="HTHMARR"/>
</dbReference>
<sequence>MEKKSKCAGKYISILYRSGSAYINKRLSEYNIGSGQYIFLLYLFLNNGKTQEEISRDLYIDKGTTARAIKKLEKEGYILKKVDEVDKRMQHIYITEKTIDIKMDIYKILQDWNNIIYGNLKKEEKELFLNLLEKVVCNCQFNKNRKEE</sequence>
<dbReference type="GO" id="GO:0003700">
    <property type="term" value="F:DNA-binding transcription factor activity"/>
    <property type="evidence" value="ECO:0007669"/>
    <property type="project" value="InterPro"/>
</dbReference>
<accession>A0A6M0R9M0</accession>
<keyword evidence="2" id="KW-0805">Transcription regulation</keyword>
<comment type="subcellular location">
    <subcellularLocation>
        <location evidence="1">Cytoplasm</location>
    </subcellularLocation>
</comment>
<evidence type="ECO:0000256" key="7">
    <source>
        <dbReference type="ARBA" id="ARBA00047207"/>
    </source>
</evidence>
<evidence type="ECO:0000256" key="1">
    <source>
        <dbReference type="ARBA" id="ARBA00004496"/>
    </source>
</evidence>
<dbReference type="SMART" id="SM00347">
    <property type="entry name" value="HTH_MARR"/>
    <property type="match status" value="1"/>
</dbReference>
<evidence type="ECO:0000313" key="10">
    <source>
        <dbReference type="Proteomes" id="UP000473885"/>
    </source>
</evidence>
<dbReference type="EMBL" id="SXDP01000004">
    <property type="protein sequence ID" value="NEZ46933.1"/>
    <property type="molecule type" value="Genomic_DNA"/>
</dbReference>
<keyword evidence="10" id="KW-1185">Reference proteome</keyword>
<dbReference type="PANTHER" id="PTHR42756">
    <property type="entry name" value="TRANSCRIPTIONAL REGULATOR, MARR"/>
    <property type="match status" value="1"/>
</dbReference>
<dbReference type="PROSITE" id="PS50995">
    <property type="entry name" value="HTH_MARR_2"/>
    <property type="match status" value="1"/>
</dbReference>
<dbReference type="Pfam" id="PF22381">
    <property type="entry name" value="Staph_reg_Sar_Rot"/>
    <property type="match status" value="1"/>
</dbReference>
<evidence type="ECO:0000256" key="2">
    <source>
        <dbReference type="ARBA" id="ARBA00023015"/>
    </source>
</evidence>
<dbReference type="InterPro" id="IPR036388">
    <property type="entry name" value="WH-like_DNA-bd_sf"/>
</dbReference>
<dbReference type="InterPro" id="IPR000835">
    <property type="entry name" value="HTH_MarR-typ"/>
</dbReference>
<gene>
    <name evidence="9" type="ORF">FDF74_06870</name>
</gene>
<organism evidence="9 10">
    <name type="scientific">Clostridium niameyense</name>
    <dbReference type="NCBI Taxonomy" id="1622073"/>
    <lineage>
        <taxon>Bacteria</taxon>
        <taxon>Bacillati</taxon>
        <taxon>Bacillota</taxon>
        <taxon>Clostridia</taxon>
        <taxon>Eubacteriales</taxon>
        <taxon>Clostridiaceae</taxon>
        <taxon>Clostridium</taxon>
    </lineage>
</organism>
<dbReference type="Gene3D" id="1.10.10.10">
    <property type="entry name" value="Winged helix-like DNA-binding domain superfamily/Winged helix DNA-binding domain"/>
    <property type="match status" value="1"/>
</dbReference>
<evidence type="ECO:0000259" key="8">
    <source>
        <dbReference type="PROSITE" id="PS50995"/>
    </source>
</evidence>
<evidence type="ECO:0000313" key="9">
    <source>
        <dbReference type="EMBL" id="NEZ46933.1"/>
    </source>
</evidence>